<accession>A0A7W7VG59</accession>
<evidence type="ECO:0000313" key="2">
    <source>
        <dbReference type="Proteomes" id="UP000520767"/>
    </source>
</evidence>
<proteinExistence type="predicted"/>
<gene>
    <name evidence="1" type="ORF">FHR82_005057</name>
</gene>
<dbReference type="Proteomes" id="UP000520767">
    <property type="component" value="Unassembled WGS sequence"/>
</dbReference>
<comment type="caution">
    <text evidence="1">The sequence shown here is derived from an EMBL/GenBank/DDBJ whole genome shotgun (WGS) entry which is preliminary data.</text>
</comment>
<reference evidence="1 2" key="1">
    <citation type="submission" date="2020-08" db="EMBL/GenBank/DDBJ databases">
        <title>Genomic Encyclopedia of Type Strains, Phase III (KMG-III): the genomes of soil and plant-associated and newly described type strains.</title>
        <authorList>
            <person name="Whitman W."/>
        </authorList>
    </citation>
    <scope>NUCLEOTIDE SEQUENCE [LARGE SCALE GENOMIC DNA]</scope>
    <source>
        <strain evidence="1 2">CECT 8960</strain>
    </source>
</reference>
<evidence type="ECO:0008006" key="3">
    <source>
        <dbReference type="Google" id="ProtNLM"/>
    </source>
</evidence>
<dbReference type="EMBL" id="JACHJQ010000005">
    <property type="protein sequence ID" value="MBB4908804.1"/>
    <property type="molecule type" value="Genomic_DNA"/>
</dbReference>
<sequence>MATQLPVRIEFRLPDGWQAAPPDEVGAPGAAFVALHRGSVDHGFTANITVAGQIREPNLSLDAIGDESVRRLTDAMDSVSLRERAHAGSAAAPAMTQLLDVTTTANERTLRLVQNQVYLSVRDVDEPAVHAVLEFTLTCTPAQVATVVDDFRTFVAGIQTSR</sequence>
<name>A0A7W7VG59_9PSEU</name>
<evidence type="ECO:0000313" key="1">
    <source>
        <dbReference type="EMBL" id="MBB4908804.1"/>
    </source>
</evidence>
<dbReference type="Gene3D" id="3.40.1000.10">
    <property type="entry name" value="Mog1/PsbP, alpha/beta/alpha sandwich"/>
    <property type="match status" value="1"/>
</dbReference>
<dbReference type="RefSeq" id="WP_184812906.1">
    <property type="nucleotide sequence ID" value="NZ_JACHJQ010000005.1"/>
</dbReference>
<dbReference type="AlphaFoldDB" id="A0A7W7VG59"/>
<organism evidence="1 2">
    <name type="scientific">Actinophytocola algeriensis</name>
    <dbReference type="NCBI Taxonomy" id="1768010"/>
    <lineage>
        <taxon>Bacteria</taxon>
        <taxon>Bacillati</taxon>
        <taxon>Actinomycetota</taxon>
        <taxon>Actinomycetes</taxon>
        <taxon>Pseudonocardiales</taxon>
        <taxon>Pseudonocardiaceae</taxon>
    </lineage>
</organism>
<keyword evidence="2" id="KW-1185">Reference proteome</keyword>
<protein>
    <recommendedName>
        <fullName evidence="3">DUF1795 domain-containing protein</fullName>
    </recommendedName>
</protein>